<dbReference type="AlphaFoldDB" id="A0A1W6P321"/>
<dbReference type="InterPro" id="IPR011042">
    <property type="entry name" value="6-blade_b-propeller_TolB-like"/>
</dbReference>
<keyword evidence="3" id="KW-0614">Plasmid</keyword>
<dbReference type="Proteomes" id="UP000242447">
    <property type="component" value="Plasmid unnamed1"/>
</dbReference>
<dbReference type="EMBL" id="CP019938">
    <property type="protein sequence ID" value="ARO15844.1"/>
    <property type="molecule type" value="Genomic_DNA"/>
</dbReference>
<evidence type="ECO:0000259" key="2">
    <source>
        <dbReference type="Pfam" id="PF07995"/>
    </source>
</evidence>
<keyword evidence="1" id="KW-0732">Signal</keyword>
<name>A0A1W6P321_9RHOB</name>
<gene>
    <name evidence="3" type="ORF">BVG79_p1000042</name>
</gene>
<dbReference type="Gene3D" id="2.120.10.30">
    <property type="entry name" value="TolB, C-terminal domain"/>
    <property type="match status" value="1"/>
</dbReference>
<dbReference type="SUPFAM" id="SSF50952">
    <property type="entry name" value="Soluble quinoprotein glucose dehydrogenase"/>
    <property type="match status" value="1"/>
</dbReference>
<dbReference type="InterPro" id="IPR011041">
    <property type="entry name" value="Quinoprot_gluc/sorb_DH_b-prop"/>
</dbReference>
<feature type="chain" id="PRO_5011964129" evidence="1">
    <location>
        <begin position="29"/>
        <end position="403"/>
    </location>
</feature>
<dbReference type="RefSeq" id="WP_085787432.1">
    <property type="nucleotide sequence ID" value="NZ_CP019938.1"/>
</dbReference>
<reference evidence="3 4" key="1">
    <citation type="submission" date="2017-02" db="EMBL/GenBank/DDBJ databases">
        <title>Ketogulonicigenium robustum SPU B003 Genome sequencing and assembly.</title>
        <authorList>
            <person name="Li Y."/>
            <person name="Liu L."/>
            <person name="Wang C."/>
            <person name="Zhang M."/>
            <person name="Zhang T."/>
            <person name="Zhang Y."/>
        </authorList>
    </citation>
    <scope>NUCLEOTIDE SEQUENCE [LARGE SCALE GENOMIC DNA]</scope>
    <source>
        <strain evidence="3 4">SPU_B003</strain>
        <plasmid evidence="3 4">unnamed1</plasmid>
    </source>
</reference>
<dbReference type="PANTHER" id="PTHR19328">
    <property type="entry name" value="HEDGEHOG-INTERACTING PROTEIN"/>
    <property type="match status" value="1"/>
</dbReference>
<feature type="signal peptide" evidence="1">
    <location>
        <begin position="1"/>
        <end position="28"/>
    </location>
</feature>
<proteinExistence type="predicted"/>
<feature type="domain" description="Glucose/Sorbosone dehydrogenase" evidence="2">
    <location>
        <begin position="69"/>
        <end position="398"/>
    </location>
</feature>
<organism evidence="3 4">
    <name type="scientific">Ketogulonicigenium robustum</name>
    <dbReference type="NCBI Taxonomy" id="92947"/>
    <lineage>
        <taxon>Bacteria</taxon>
        <taxon>Pseudomonadati</taxon>
        <taxon>Pseudomonadota</taxon>
        <taxon>Alphaproteobacteria</taxon>
        <taxon>Rhodobacterales</taxon>
        <taxon>Roseobacteraceae</taxon>
        <taxon>Ketogulonicigenium</taxon>
    </lineage>
</organism>
<protein>
    <submittedName>
        <fullName evidence="3">Glucose dehydrogenase B</fullName>
    </submittedName>
</protein>
<keyword evidence="4" id="KW-1185">Reference proteome</keyword>
<evidence type="ECO:0000313" key="4">
    <source>
        <dbReference type="Proteomes" id="UP000242447"/>
    </source>
</evidence>
<sequence length="403" mass="42684">MIHRQHTRHMLAGLGLLATTSLGTAALAQDFNAEPPNRQGQSPAFEGQTRAPVLADETQLNSETIVDGLQNPWGMALLPDGSWLVTERLGALRHVGADGTLSDPISGTPTVDTRGQGGLLDVAIADDFAETRRIWLSFAAPREEGKTATAVATGTLSTDGSALENMEIIFQQQPAWDSTLHYGSRLVFAPDGALFVTTGERSVPDARPLAQDLGTHLGKVLRLDPAGGPAADNPTIDGALPEIWSYGHRNMQGATIGPDGALWTIEHGPAGGDELNRPEAGLNYGWPLATYGTEYSGEIVGAGNTTADGTEQPLYYWDPIIAPSGLVFYDGDMFPDWQGSLLTGGLRGQALVRLELDGTSVTGEARYLQDQGRIRDVAIAPDGAIMILTDAEDGALIRVTPAQ</sequence>
<dbReference type="InterPro" id="IPR012938">
    <property type="entry name" value="Glc/Sorbosone_DH"/>
</dbReference>
<evidence type="ECO:0000256" key="1">
    <source>
        <dbReference type="SAM" id="SignalP"/>
    </source>
</evidence>
<accession>A0A1W6P321</accession>
<geneLocation type="plasmid" evidence="3">
    <name>unnamed1</name>
</geneLocation>
<dbReference type="KEGG" id="kro:BVG79_p1000042"/>
<dbReference type="PANTHER" id="PTHR19328:SF75">
    <property type="entry name" value="ALDOSE SUGAR DEHYDROGENASE YLII"/>
    <property type="match status" value="1"/>
</dbReference>
<evidence type="ECO:0000313" key="3">
    <source>
        <dbReference type="EMBL" id="ARO15844.1"/>
    </source>
</evidence>
<dbReference type="Pfam" id="PF07995">
    <property type="entry name" value="GSDH"/>
    <property type="match status" value="1"/>
</dbReference>